<sequence>MEPDRFDTAHRPWPLPVLPWIMKQTWRNLLFAHWPVPADELRGYVPKELPLDTYEGSAWLAVVPFRMTDIRLRSLPPVPGTSRFPELNVRTYVTLHDKPGVYFFSLDAAHTLAVKLARRLYHLPYYRADMGVTVQNETVFYRSERRQAGPAFAARYQPVSAPYTAEPGSLEHWLTERYCLYTLNGRRDVMRCDIHHPPWPLQKAEAELYENTMLTGNGLPFAPDVPPLLHYAEALEVRIWPLLKAADRMP</sequence>
<dbReference type="eggNOG" id="COG3361">
    <property type="taxonomic scope" value="Bacteria"/>
</dbReference>
<protein>
    <recommendedName>
        <fullName evidence="3">DUF2071 domain-containing protein</fullName>
    </recommendedName>
</protein>
<dbReference type="PANTHER" id="PTHR39186:SF1">
    <property type="entry name" value="DUF2071 DOMAIN-CONTAINING PROTEIN"/>
    <property type="match status" value="1"/>
</dbReference>
<accession>A0A081NW17</accession>
<dbReference type="RefSeq" id="WP_036690723.1">
    <property type="nucleotide sequence ID" value="NZ_JNVM01000033.1"/>
</dbReference>
<dbReference type="EMBL" id="JNVM01000033">
    <property type="protein sequence ID" value="KEQ22640.1"/>
    <property type="molecule type" value="Genomic_DNA"/>
</dbReference>
<dbReference type="Proteomes" id="UP000028123">
    <property type="component" value="Unassembled WGS sequence"/>
</dbReference>
<gene>
    <name evidence="1" type="ORF">ET33_22305</name>
</gene>
<evidence type="ECO:0000313" key="2">
    <source>
        <dbReference type="Proteomes" id="UP000028123"/>
    </source>
</evidence>
<dbReference type="InterPro" id="IPR023375">
    <property type="entry name" value="ADC_dom_sf"/>
</dbReference>
<organism evidence="1 2">
    <name type="scientific">Paenibacillus tyrfis</name>
    <dbReference type="NCBI Taxonomy" id="1501230"/>
    <lineage>
        <taxon>Bacteria</taxon>
        <taxon>Bacillati</taxon>
        <taxon>Bacillota</taxon>
        <taxon>Bacilli</taxon>
        <taxon>Bacillales</taxon>
        <taxon>Paenibacillaceae</taxon>
        <taxon>Paenibacillus</taxon>
    </lineage>
</organism>
<evidence type="ECO:0000313" key="1">
    <source>
        <dbReference type="EMBL" id="KEQ22640.1"/>
    </source>
</evidence>
<dbReference type="OrthoDB" id="150993at2"/>
<dbReference type="InterPro" id="IPR018644">
    <property type="entry name" value="DUF2071"/>
</dbReference>
<keyword evidence="2" id="KW-1185">Reference proteome</keyword>
<comment type="caution">
    <text evidence="1">The sequence shown here is derived from an EMBL/GenBank/DDBJ whole genome shotgun (WGS) entry which is preliminary data.</text>
</comment>
<name>A0A081NW17_9BACL</name>
<dbReference type="PANTHER" id="PTHR39186">
    <property type="entry name" value="DUF2071 FAMILY PROTEIN"/>
    <property type="match status" value="1"/>
</dbReference>
<reference evidence="1 2" key="1">
    <citation type="submission" date="2014-06" db="EMBL/GenBank/DDBJ databases">
        <title>Draft genome sequence of Paenibacillus sp. MSt1.</title>
        <authorList>
            <person name="Aw Y.K."/>
            <person name="Ong K.S."/>
            <person name="Gan H.M."/>
            <person name="Lee S.M."/>
        </authorList>
    </citation>
    <scope>NUCLEOTIDE SEQUENCE [LARGE SCALE GENOMIC DNA]</scope>
    <source>
        <strain evidence="1 2">MSt1</strain>
    </source>
</reference>
<dbReference type="Pfam" id="PF09844">
    <property type="entry name" value="DUF2071"/>
    <property type="match status" value="1"/>
</dbReference>
<dbReference type="AlphaFoldDB" id="A0A081NW17"/>
<dbReference type="Gene3D" id="2.40.400.10">
    <property type="entry name" value="Acetoacetate decarboxylase-like"/>
    <property type="match status" value="1"/>
</dbReference>
<dbReference type="SUPFAM" id="SSF160104">
    <property type="entry name" value="Acetoacetate decarboxylase-like"/>
    <property type="match status" value="1"/>
</dbReference>
<proteinExistence type="predicted"/>
<evidence type="ECO:0008006" key="3">
    <source>
        <dbReference type="Google" id="ProtNLM"/>
    </source>
</evidence>